<reference evidence="3 4" key="1">
    <citation type="submission" date="2022-11" db="EMBL/GenBank/DDBJ databases">
        <title>Mucor velutinosus strain NIH1002 WGS.</title>
        <authorList>
            <person name="Subramanian P."/>
            <person name="Mullikin J.C."/>
            <person name="Segre J.A."/>
            <person name="Zelazny A.M."/>
        </authorList>
    </citation>
    <scope>NUCLEOTIDE SEQUENCE [LARGE SCALE GENOMIC DNA]</scope>
    <source>
        <strain evidence="3 4">NIH1002</strain>
    </source>
</reference>
<sequence>MMIILCFLKLSLVVGRSGRTPVCQREDPGSNPGERKLFWCFDVVLMSSLGVLYSIHYLYFDNFRKTSGLSSQPTPTVTSNSRLTLTKQTTAGNRSSKLPVASKKRRFSTIKATAVPLRRSPHTHAPTVEPLVSMITDSQLATMPVVSSTDSTSILGLEPSAIAPSTPTTVCTGLHVPRTDEIHGHPQLPNWIQEIYTRLSVHDSQLEQIKDLLKRNHELQLALDNANREIAQLKSTANHSLPPLPSAPTVPEKRSDGTSASKWADVAATPPLNDPPKKPQTLKTPKSKAITSSKPVPKGKSKRPPTLEQINRFYSAPSESHGYQFLYFTSCGREAISKIRAGFGVLGLSQSRILDIHYPENNTISFLVHNDYIDTVKDAMAKLPSSKLLNDFDPCAPSLLRDRKYTTNPDQAFVQAEATRIHQERLIRIVKRLHVPHVQLAVAREFCFKRQWLPESVYHSLYSAIYPDKSSKAIALSAQADVNMDDVPATQDSTTQPATSSTSISPADGVSAPLA</sequence>
<name>A0AAN7HWL0_9FUNG</name>
<dbReference type="RefSeq" id="XP_064676538.1">
    <property type="nucleotide sequence ID" value="XM_064826440.1"/>
</dbReference>
<organism evidence="3 4">
    <name type="scientific">Mucor velutinosus</name>
    <dbReference type="NCBI Taxonomy" id="708070"/>
    <lineage>
        <taxon>Eukaryota</taxon>
        <taxon>Fungi</taxon>
        <taxon>Fungi incertae sedis</taxon>
        <taxon>Mucoromycota</taxon>
        <taxon>Mucoromycotina</taxon>
        <taxon>Mucoromycetes</taxon>
        <taxon>Mucorales</taxon>
        <taxon>Mucorineae</taxon>
        <taxon>Mucoraceae</taxon>
        <taxon>Mucor</taxon>
    </lineage>
</organism>
<proteinExistence type="predicted"/>
<dbReference type="GeneID" id="89950862"/>
<evidence type="ECO:0000313" key="3">
    <source>
        <dbReference type="EMBL" id="KAK4509872.1"/>
    </source>
</evidence>
<feature type="compositionally biased region" description="Polar residues" evidence="1">
    <location>
        <begin position="490"/>
        <end position="505"/>
    </location>
</feature>
<keyword evidence="4" id="KW-1185">Reference proteome</keyword>
<feature type="chain" id="PRO_5042942954" evidence="2">
    <location>
        <begin position="19"/>
        <end position="515"/>
    </location>
</feature>
<evidence type="ECO:0000256" key="2">
    <source>
        <dbReference type="SAM" id="SignalP"/>
    </source>
</evidence>
<feature type="signal peptide" evidence="2">
    <location>
        <begin position="1"/>
        <end position="18"/>
    </location>
</feature>
<protein>
    <submittedName>
        <fullName evidence="3">Uncharacterized protein</fullName>
    </submittedName>
</protein>
<feature type="compositionally biased region" description="Low complexity" evidence="1">
    <location>
        <begin position="279"/>
        <end position="288"/>
    </location>
</feature>
<comment type="caution">
    <text evidence="3">The sequence shown here is derived from an EMBL/GenBank/DDBJ whole genome shotgun (WGS) entry which is preliminary data.</text>
</comment>
<evidence type="ECO:0000256" key="1">
    <source>
        <dbReference type="SAM" id="MobiDB-lite"/>
    </source>
</evidence>
<keyword evidence="2" id="KW-0732">Signal</keyword>
<dbReference type="AlphaFoldDB" id="A0AAN7HWL0"/>
<dbReference type="EMBL" id="JASEJX010000038">
    <property type="protein sequence ID" value="KAK4509872.1"/>
    <property type="molecule type" value="Genomic_DNA"/>
</dbReference>
<feature type="region of interest" description="Disordered" evidence="1">
    <location>
        <begin position="235"/>
        <end position="306"/>
    </location>
</feature>
<gene>
    <name evidence="3" type="ORF">ATC70_007176</name>
</gene>
<accession>A0AAN7HWL0</accession>
<evidence type="ECO:0000313" key="4">
    <source>
        <dbReference type="Proteomes" id="UP001304243"/>
    </source>
</evidence>
<dbReference type="Proteomes" id="UP001304243">
    <property type="component" value="Unassembled WGS sequence"/>
</dbReference>
<feature type="region of interest" description="Disordered" evidence="1">
    <location>
        <begin position="485"/>
        <end position="515"/>
    </location>
</feature>